<feature type="compositionally biased region" description="Polar residues" evidence="1">
    <location>
        <begin position="284"/>
        <end position="296"/>
    </location>
</feature>
<reference evidence="3" key="1">
    <citation type="submission" date="2022-11" db="UniProtKB">
        <authorList>
            <consortium name="WormBaseParasite"/>
        </authorList>
    </citation>
    <scope>IDENTIFICATION</scope>
</reference>
<keyword evidence="2" id="KW-1185">Reference proteome</keyword>
<dbReference type="AlphaFoldDB" id="A0A915K848"/>
<organism evidence="2 3">
    <name type="scientific">Romanomermis culicivorax</name>
    <name type="common">Nematode worm</name>
    <dbReference type="NCBI Taxonomy" id="13658"/>
    <lineage>
        <taxon>Eukaryota</taxon>
        <taxon>Metazoa</taxon>
        <taxon>Ecdysozoa</taxon>
        <taxon>Nematoda</taxon>
        <taxon>Enoplea</taxon>
        <taxon>Dorylaimia</taxon>
        <taxon>Mermithida</taxon>
        <taxon>Mermithoidea</taxon>
        <taxon>Mermithidae</taxon>
        <taxon>Romanomermis</taxon>
    </lineage>
</organism>
<evidence type="ECO:0000313" key="3">
    <source>
        <dbReference type="WBParaSite" id="nRc.2.0.1.t34866-RA"/>
    </source>
</evidence>
<evidence type="ECO:0000313" key="2">
    <source>
        <dbReference type="Proteomes" id="UP000887565"/>
    </source>
</evidence>
<accession>A0A915K848</accession>
<protein>
    <submittedName>
        <fullName evidence="3">Uncharacterized protein</fullName>
    </submittedName>
</protein>
<name>A0A915K848_ROMCU</name>
<evidence type="ECO:0000256" key="1">
    <source>
        <dbReference type="SAM" id="MobiDB-lite"/>
    </source>
</evidence>
<dbReference type="Proteomes" id="UP000887565">
    <property type="component" value="Unplaced"/>
</dbReference>
<dbReference type="WBParaSite" id="nRc.2.0.1.t34866-RA">
    <property type="protein sequence ID" value="nRc.2.0.1.t34866-RA"/>
    <property type="gene ID" value="nRc.2.0.1.g34866"/>
</dbReference>
<sequence length="335" mass="38051">MVDHDLFTICLAEVVKHFTSILELKAIGKTKIQKLGKQQIIWMASSNVGVILLMHLLSCQAFDFESNQSHTTAPSKSKTTIGLLIDETTTNVLTNQTEDADFETSTIQTSTGETVTPAVYTMTSFSTGTSICSLKSLRFLAFSASGNTKDACFILKRMLRHRKMGTNSLRRKLLINRWDSLRMLRESLPLWIRRLQNFMLEKIYGDKMNSSCFLFYASERAPMQAKTVDRTSFTDTFHKPEPGAVYVDPSLYYGTLCRTTLTPSRLSSGGGGRPRLNLESFENSHYQEQQQISPSRNNDDKNMEHYHSPHKNRNSYNETRIDDDSPPLPRHVLES</sequence>
<feature type="compositionally biased region" description="Basic and acidic residues" evidence="1">
    <location>
        <begin position="297"/>
        <end position="307"/>
    </location>
</feature>
<feature type="region of interest" description="Disordered" evidence="1">
    <location>
        <begin position="284"/>
        <end position="335"/>
    </location>
</feature>
<proteinExistence type="predicted"/>